<dbReference type="Proteomes" id="UP001576780">
    <property type="component" value="Unassembled WGS sequence"/>
</dbReference>
<reference evidence="2 3" key="1">
    <citation type="submission" date="2024-09" db="EMBL/GenBank/DDBJ databases">
        <title>Floridaenema gen nov. (Aerosakkonemataceae, Aerosakkonematales ord. nov., Cyanobacteria) from benthic tropical and subtropical fresh waters, with the description of four new species.</title>
        <authorList>
            <person name="Moretto J.A."/>
            <person name="Berthold D.E."/>
            <person name="Lefler F.W."/>
            <person name="Huang I.-S."/>
            <person name="Laughinghouse H. IV."/>
        </authorList>
    </citation>
    <scope>NUCLEOTIDE SEQUENCE [LARGE SCALE GENOMIC DNA]</scope>
    <source>
        <strain evidence="2 3">BLCC-F167</strain>
    </source>
</reference>
<sequence>MKTQHWLSKIPFKGIGGVLFLTLFCTLLGRVIEAQTWAERLDKLSTMNATAKDETINLQKSQINQLNSQVNLLKKQVATLEAQKSLLNSQVLTQKGSSCLPKNLKLRNIPPSKN</sequence>
<organism evidence="2 3">
    <name type="scientific">Floridaenema evergladense BLCC-F167</name>
    <dbReference type="NCBI Taxonomy" id="3153639"/>
    <lineage>
        <taxon>Bacteria</taxon>
        <taxon>Bacillati</taxon>
        <taxon>Cyanobacteriota</taxon>
        <taxon>Cyanophyceae</taxon>
        <taxon>Oscillatoriophycideae</taxon>
        <taxon>Aerosakkonematales</taxon>
        <taxon>Aerosakkonemataceae</taxon>
        <taxon>Floridanema</taxon>
        <taxon>Floridanema evergladense</taxon>
    </lineage>
</organism>
<feature type="coiled-coil region" evidence="1">
    <location>
        <begin position="56"/>
        <end position="90"/>
    </location>
</feature>
<dbReference type="EMBL" id="JBHFNT010000184">
    <property type="protein sequence ID" value="MFB2836859.1"/>
    <property type="molecule type" value="Genomic_DNA"/>
</dbReference>
<gene>
    <name evidence="2" type="ORF">ACE1CA_20215</name>
</gene>
<protein>
    <submittedName>
        <fullName evidence="2">Uncharacterized protein</fullName>
    </submittedName>
</protein>
<evidence type="ECO:0000256" key="1">
    <source>
        <dbReference type="SAM" id="Coils"/>
    </source>
</evidence>
<proteinExistence type="predicted"/>
<dbReference type="RefSeq" id="WP_413279224.1">
    <property type="nucleotide sequence ID" value="NZ_JBHFNT010000184.1"/>
</dbReference>
<comment type="caution">
    <text evidence="2">The sequence shown here is derived from an EMBL/GenBank/DDBJ whole genome shotgun (WGS) entry which is preliminary data.</text>
</comment>
<keyword evidence="3" id="KW-1185">Reference proteome</keyword>
<evidence type="ECO:0000313" key="3">
    <source>
        <dbReference type="Proteomes" id="UP001576780"/>
    </source>
</evidence>
<name>A0ABV4WP35_9CYAN</name>
<accession>A0ABV4WP35</accession>
<evidence type="ECO:0000313" key="2">
    <source>
        <dbReference type="EMBL" id="MFB2836859.1"/>
    </source>
</evidence>
<keyword evidence="1" id="KW-0175">Coiled coil</keyword>